<dbReference type="SUPFAM" id="SSF53383">
    <property type="entry name" value="PLP-dependent transferases"/>
    <property type="match status" value="1"/>
</dbReference>
<evidence type="ECO:0000256" key="4">
    <source>
        <dbReference type="ARBA" id="ARBA00023125"/>
    </source>
</evidence>
<keyword evidence="4" id="KW-0238">DNA-binding</keyword>
<dbReference type="InterPro" id="IPR051446">
    <property type="entry name" value="HTH_trans_reg/aminotransferase"/>
</dbReference>
<keyword evidence="5" id="KW-0804">Transcription</keyword>
<dbReference type="InterPro" id="IPR036390">
    <property type="entry name" value="WH_DNA-bd_sf"/>
</dbReference>
<evidence type="ECO:0000313" key="8">
    <source>
        <dbReference type="EMBL" id="MFC4630647.1"/>
    </source>
</evidence>
<keyword evidence="8" id="KW-0808">Transferase</keyword>
<dbReference type="Proteomes" id="UP001596011">
    <property type="component" value="Unassembled WGS sequence"/>
</dbReference>
<keyword evidence="8" id="KW-0032">Aminotransferase</keyword>
<protein>
    <submittedName>
        <fullName evidence="8">Aminotransferase class I/II-fold pyridoxal phosphate-dependent enzyme</fullName>
    </submittedName>
</protein>
<dbReference type="PANTHER" id="PTHR46577:SF1">
    <property type="entry name" value="HTH-TYPE TRANSCRIPTIONAL REGULATORY PROTEIN GABR"/>
    <property type="match status" value="1"/>
</dbReference>
<dbReference type="RefSeq" id="WP_377138665.1">
    <property type="nucleotide sequence ID" value="NZ_JBHSFI010000006.1"/>
</dbReference>
<dbReference type="Pfam" id="PF00155">
    <property type="entry name" value="Aminotran_1_2"/>
    <property type="match status" value="1"/>
</dbReference>
<gene>
    <name evidence="8" type="ORF">ACFO6V_20545</name>
</gene>
<keyword evidence="3" id="KW-0805">Transcription regulation</keyword>
<dbReference type="Gene3D" id="3.40.640.10">
    <property type="entry name" value="Type I PLP-dependent aspartate aminotransferase-like (Major domain)"/>
    <property type="match status" value="1"/>
</dbReference>
<keyword evidence="2" id="KW-0663">Pyridoxal phosphate</keyword>
<dbReference type="InterPro" id="IPR015424">
    <property type="entry name" value="PyrdxlP-dep_Trfase"/>
</dbReference>
<evidence type="ECO:0000256" key="1">
    <source>
        <dbReference type="ARBA" id="ARBA00005384"/>
    </source>
</evidence>
<accession>A0ABV9HK70</accession>
<evidence type="ECO:0000313" key="9">
    <source>
        <dbReference type="Proteomes" id="UP001596011"/>
    </source>
</evidence>
<feature type="compositionally biased region" description="Low complexity" evidence="6">
    <location>
        <begin position="115"/>
        <end position="139"/>
    </location>
</feature>
<dbReference type="GO" id="GO:0008483">
    <property type="term" value="F:transaminase activity"/>
    <property type="evidence" value="ECO:0007669"/>
    <property type="project" value="UniProtKB-KW"/>
</dbReference>
<dbReference type="InterPro" id="IPR004839">
    <property type="entry name" value="Aminotransferase_I/II_large"/>
</dbReference>
<feature type="domain" description="HTH gntR-type" evidence="7">
    <location>
        <begin position="17"/>
        <end position="85"/>
    </location>
</feature>
<dbReference type="EMBL" id="JBHSFI010000006">
    <property type="protein sequence ID" value="MFC4630647.1"/>
    <property type="molecule type" value="Genomic_DNA"/>
</dbReference>
<dbReference type="CDD" id="cd00609">
    <property type="entry name" value="AAT_like"/>
    <property type="match status" value="1"/>
</dbReference>
<organism evidence="8 9">
    <name type="scientific">Promicromonospora alba</name>
    <dbReference type="NCBI Taxonomy" id="1616110"/>
    <lineage>
        <taxon>Bacteria</taxon>
        <taxon>Bacillati</taxon>
        <taxon>Actinomycetota</taxon>
        <taxon>Actinomycetes</taxon>
        <taxon>Micrococcales</taxon>
        <taxon>Promicromonosporaceae</taxon>
        <taxon>Promicromonospora</taxon>
    </lineage>
</organism>
<dbReference type="InterPro" id="IPR036388">
    <property type="entry name" value="WH-like_DNA-bd_sf"/>
</dbReference>
<feature type="region of interest" description="Disordered" evidence="6">
    <location>
        <begin position="87"/>
        <end position="143"/>
    </location>
</feature>
<evidence type="ECO:0000256" key="5">
    <source>
        <dbReference type="ARBA" id="ARBA00023163"/>
    </source>
</evidence>
<keyword evidence="9" id="KW-1185">Reference proteome</keyword>
<evidence type="ECO:0000256" key="3">
    <source>
        <dbReference type="ARBA" id="ARBA00023015"/>
    </source>
</evidence>
<comment type="caution">
    <text evidence="8">The sequence shown here is derived from an EMBL/GenBank/DDBJ whole genome shotgun (WGS) entry which is preliminary data.</text>
</comment>
<dbReference type="SMART" id="SM00345">
    <property type="entry name" value="HTH_GNTR"/>
    <property type="match status" value="1"/>
</dbReference>
<dbReference type="SUPFAM" id="SSF46785">
    <property type="entry name" value="Winged helix' DNA-binding domain"/>
    <property type="match status" value="1"/>
</dbReference>
<dbReference type="PANTHER" id="PTHR46577">
    <property type="entry name" value="HTH-TYPE TRANSCRIPTIONAL REGULATORY PROTEIN GABR"/>
    <property type="match status" value="1"/>
</dbReference>
<evidence type="ECO:0000256" key="6">
    <source>
        <dbReference type="SAM" id="MobiDB-lite"/>
    </source>
</evidence>
<dbReference type="CDD" id="cd07377">
    <property type="entry name" value="WHTH_GntR"/>
    <property type="match status" value="1"/>
</dbReference>
<sequence>MPGADFLQLDPARAGRGNLTAWLVETVRDAVSDGRLAPGDRLPATRVLADQLGCSRGVVVDAYRRLTDEGLLSGRHGGGTTVRAAWAQSSAPEPWPVRGAGPADAGTRPADAGTRPADAGTRPAGAGTRPAGAGTRPAGTGAGLVGVSSRPTPPSGLAGVMPPELTGPATSATDLIDLSPGLPDLSAFPRAAWARAERAALSGLTSSELGYGDPRGLPALRTALAGWLARTRGLRAHPDDILVVNGVSQGLTLLARTLGARGLRRIGFEDPGSFGAREHLRRWDLEPVPVPVDQDGLDVAALGRTGVDAVVVTPAHQFPTGVVLAPDRRRELVAWARAAPSSGPGLPGRLVIEDDYDAEHRYDRPPVPALRALATDHVVHLGSVSKSLAPAIRIGWLLAPAALQAELVEARYWSDLAGPALSQLALAHFITTGGFERHLRQVRRRHRARRDALLAALATHLPGSTAHGVAAGLHLLVTVPGIDDAAVVRRAGGAGVRMQPLSAHRLGEGPSGLVIGYAASTPDQLHEAVHRIAQVLE</sequence>
<reference evidence="9" key="1">
    <citation type="journal article" date="2019" name="Int. J. Syst. Evol. Microbiol.">
        <title>The Global Catalogue of Microorganisms (GCM) 10K type strain sequencing project: providing services to taxonomists for standard genome sequencing and annotation.</title>
        <authorList>
            <consortium name="The Broad Institute Genomics Platform"/>
            <consortium name="The Broad Institute Genome Sequencing Center for Infectious Disease"/>
            <person name="Wu L."/>
            <person name="Ma J."/>
        </authorList>
    </citation>
    <scope>NUCLEOTIDE SEQUENCE [LARGE SCALE GENOMIC DNA]</scope>
    <source>
        <strain evidence="9">CCUG 42722</strain>
    </source>
</reference>
<dbReference type="InterPro" id="IPR015421">
    <property type="entry name" value="PyrdxlP-dep_Trfase_major"/>
</dbReference>
<dbReference type="Gene3D" id="1.10.10.10">
    <property type="entry name" value="Winged helix-like DNA-binding domain superfamily/Winged helix DNA-binding domain"/>
    <property type="match status" value="1"/>
</dbReference>
<dbReference type="InterPro" id="IPR000524">
    <property type="entry name" value="Tscrpt_reg_HTH_GntR"/>
</dbReference>
<dbReference type="Pfam" id="PF00392">
    <property type="entry name" value="GntR"/>
    <property type="match status" value="1"/>
</dbReference>
<comment type="similarity">
    <text evidence="1">In the C-terminal section; belongs to the class-I pyridoxal-phosphate-dependent aminotransferase family.</text>
</comment>
<name>A0ABV9HK70_9MICO</name>
<evidence type="ECO:0000256" key="2">
    <source>
        <dbReference type="ARBA" id="ARBA00022898"/>
    </source>
</evidence>
<dbReference type="PROSITE" id="PS50949">
    <property type="entry name" value="HTH_GNTR"/>
    <property type="match status" value="1"/>
</dbReference>
<proteinExistence type="inferred from homology"/>
<evidence type="ECO:0000259" key="7">
    <source>
        <dbReference type="PROSITE" id="PS50949"/>
    </source>
</evidence>